<dbReference type="InterPro" id="IPR009991">
    <property type="entry name" value="DCTN3"/>
</dbReference>
<proteinExistence type="predicted"/>
<dbReference type="Proteomes" id="UP000053825">
    <property type="component" value="Unassembled WGS sequence"/>
</dbReference>
<dbReference type="GO" id="GO:0005869">
    <property type="term" value="C:dynactin complex"/>
    <property type="evidence" value="ECO:0007669"/>
    <property type="project" value="InterPro"/>
</dbReference>
<sequence>MATIELLADRITDLEKRIHGLMKTTETNDTSLENSVIHNLLDVNTLISSAMSGRENINLITKRLPELNSYLDPLVESSEIPVEAKFQFLSAMTREIKQNYEMLKEIQELMSILESDHLKDVPELTNKLNDLNLTYLKLYEAVQGFNSRVNEFFSKYNEVITSISKSLITVDRIVTIAEIEAKPMEERDIDCMI</sequence>
<dbReference type="Pfam" id="PF07426">
    <property type="entry name" value="Dynactin_p22"/>
    <property type="match status" value="1"/>
</dbReference>
<name>A0A0L7RGB7_9HYME</name>
<accession>A0A0L7RGB7</accession>
<dbReference type="PANTHER" id="PTHR28360:SF1">
    <property type="entry name" value="DYNACTIN SUBUNIT 3"/>
    <property type="match status" value="1"/>
</dbReference>
<dbReference type="PANTHER" id="PTHR28360">
    <property type="entry name" value="DYNACTIN SUBUNIT 3"/>
    <property type="match status" value="1"/>
</dbReference>
<dbReference type="AlphaFoldDB" id="A0A0L7RGB7"/>
<gene>
    <name evidence="1" type="ORF">WH47_07084</name>
</gene>
<dbReference type="STRING" id="597456.A0A0L7RGB7"/>
<evidence type="ECO:0000313" key="2">
    <source>
        <dbReference type="Proteomes" id="UP000053825"/>
    </source>
</evidence>
<protein>
    <submittedName>
        <fullName evidence="1">Dynactin subunit 3</fullName>
    </submittedName>
</protein>
<dbReference type="EMBL" id="KQ414598">
    <property type="protein sequence ID" value="KOC69874.1"/>
    <property type="molecule type" value="Genomic_DNA"/>
</dbReference>
<dbReference type="GO" id="GO:0061640">
    <property type="term" value="P:cytoskeleton-dependent cytokinesis"/>
    <property type="evidence" value="ECO:0007669"/>
    <property type="project" value="InterPro"/>
</dbReference>
<evidence type="ECO:0000313" key="1">
    <source>
        <dbReference type="EMBL" id="KOC69874.1"/>
    </source>
</evidence>
<organism evidence="1 2">
    <name type="scientific">Habropoda laboriosa</name>
    <dbReference type="NCBI Taxonomy" id="597456"/>
    <lineage>
        <taxon>Eukaryota</taxon>
        <taxon>Metazoa</taxon>
        <taxon>Ecdysozoa</taxon>
        <taxon>Arthropoda</taxon>
        <taxon>Hexapoda</taxon>
        <taxon>Insecta</taxon>
        <taxon>Pterygota</taxon>
        <taxon>Neoptera</taxon>
        <taxon>Endopterygota</taxon>
        <taxon>Hymenoptera</taxon>
        <taxon>Apocrita</taxon>
        <taxon>Aculeata</taxon>
        <taxon>Apoidea</taxon>
        <taxon>Anthophila</taxon>
        <taxon>Apidae</taxon>
        <taxon>Habropoda</taxon>
    </lineage>
</organism>
<dbReference type="OrthoDB" id="16729at2759"/>
<reference evidence="1 2" key="1">
    <citation type="submission" date="2015-07" db="EMBL/GenBank/DDBJ databases">
        <title>The genome of Habropoda laboriosa.</title>
        <authorList>
            <person name="Pan H."/>
            <person name="Kapheim K."/>
        </authorList>
    </citation>
    <scope>NUCLEOTIDE SEQUENCE [LARGE SCALE GENOMIC DNA]</scope>
    <source>
        <strain evidence="1">0110345459</strain>
    </source>
</reference>
<keyword evidence="2" id="KW-1185">Reference proteome</keyword>